<protein>
    <submittedName>
        <fullName evidence="1">Uncharacterized protein</fullName>
    </submittedName>
</protein>
<proteinExistence type="predicted"/>
<dbReference type="EMBL" id="LAZR01043578">
    <property type="protein sequence ID" value="KKL06745.1"/>
    <property type="molecule type" value="Genomic_DNA"/>
</dbReference>
<accession>A0A0F9ABE2</accession>
<evidence type="ECO:0000313" key="1">
    <source>
        <dbReference type="EMBL" id="KKL06745.1"/>
    </source>
</evidence>
<comment type="caution">
    <text evidence="1">The sequence shown here is derived from an EMBL/GenBank/DDBJ whole genome shotgun (WGS) entry which is preliminary data.</text>
</comment>
<reference evidence="1" key="1">
    <citation type="journal article" date="2015" name="Nature">
        <title>Complex archaea that bridge the gap between prokaryotes and eukaryotes.</title>
        <authorList>
            <person name="Spang A."/>
            <person name="Saw J.H."/>
            <person name="Jorgensen S.L."/>
            <person name="Zaremba-Niedzwiedzka K."/>
            <person name="Martijn J."/>
            <person name="Lind A.E."/>
            <person name="van Eijk R."/>
            <person name="Schleper C."/>
            <person name="Guy L."/>
            <person name="Ettema T.J."/>
        </authorList>
    </citation>
    <scope>NUCLEOTIDE SEQUENCE</scope>
</reference>
<name>A0A0F9ABE2_9ZZZZ</name>
<gene>
    <name evidence="1" type="ORF">LCGC14_2592950</name>
</gene>
<organism evidence="1">
    <name type="scientific">marine sediment metagenome</name>
    <dbReference type="NCBI Taxonomy" id="412755"/>
    <lineage>
        <taxon>unclassified sequences</taxon>
        <taxon>metagenomes</taxon>
        <taxon>ecological metagenomes</taxon>
    </lineage>
</organism>
<sequence>MQSGSAMANCAHIGRFLCISECSMTRDNAFSYLDLVRESVERLRERSRGRKLCSNCARITTKHFSSKKYDPYGDYQSAVDKVNQLLEV</sequence>
<dbReference type="AlphaFoldDB" id="A0A0F9ABE2"/>